<keyword evidence="2" id="KW-0963">Cytoplasm</keyword>
<accession>A0A0G4ICP1</accession>
<evidence type="ECO:0000256" key="6">
    <source>
        <dbReference type="ARBA" id="ARBA00023212"/>
    </source>
</evidence>
<gene>
    <name evidence="9" type="ORF">Cvel_13200</name>
</gene>
<sequence>MIGDYEEVIGTQPVVIDNGSGVMKAGFAAAEKPKCVFPSFVGRAKHKPVMAGALEGSGSLFVGNKAEEHRGLLTLKYPMSHGIVEDWNDMEHLWQHVFAEMNINSEEHPVLLTEAPLNPRRNRERSAEIFFETFNVPALFVSAQAILALYASGRTTGVVLDSGDGVTHAVPVYEGFALSHAVTRMDLAGRDVTEYLQMQLRRAGRVFHTSAEMEVVKQIKETVCYVAYNLQKEEHQEHDKGGASSSYTLPDGSPMTIGPEKFRAPEILFHPHMVGYEYPGIHDLLVTSIGRADLDLRKTLYSQIVLSGGSTMFTGFGDRLLHEVRKSAPKEIKIRISAPPERQFSTWLGGSILASLGTFKKMWVSKAEYDEDGSTAIQRKTLDF</sequence>
<protein>
    <recommendedName>
        <fullName evidence="10">Actin</fullName>
    </recommendedName>
</protein>
<evidence type="ECO:0000313" key="9">
    <source>
        <dbReference type="EMBL" id="CEM54980.1"/>
    </source>
</evidence>
<evidence type="ECO:0008006" key="10">
    <source>
        <dbReference type="Google" id="ProtNLM"/>
    </source>
</evidence>
<dbReference type="InterPro" id="IPR004000">
    <property type="entry name" value="Actin"/>
</dbReference>
<dbReference type="PRINTS" id="PR00190">
    <property type="entry name" value="ACTIN"/>
</dbReference>
<proteinExistence type="inferred from homology"/>
<dbReference type="GO" id="GO:0016787">
    <property type="term" value="F:hydrolase activity"/>
    <property type="evidence" value="ECO:0007669"/>
    <property type="project" value="UniProtKB-KW"/>
</dbReference>
<evidence type="ECO:0000256" key="3">
    <source>
        <dbReference type="ARBA" id="ARBA00022741"/>
    </source>
</evidence>
<comment type="subcellular location">
    <subcellularLocation>
        <location evidence="1">Cytoplasm</location>
        <location evidence="1">Cytoskeleton</location>
    </subcellularLocation>
</comment>
<evidence type="ECO:0000256" key="5">
    <source>
        <dbReference type="ARBA" id="ARBA00022840"/>
    </source>
</evidence>
<keyword evidence="6" id="KW-0206">Cytoskeleton</keyword>
<dbReference type="Pfam" id="PF00022">
    <property type="entry name" value="Actin"/>
    <property type="match status" value="1"/>
</dbReference>
<dbReference type="SMART" id="SM00268">
    <property type="entry name" value="ACTIN"/>
    <property type="match status" value="1"/>
</dbReference>
<dbReference type="FunFam" id="3.90.640.10:FF:000008">
    <property type="entry name" value="alpha-centractin isoform X1"/>
    <property type="match status" value="1"/>
</dbReference>
<evidence type="ECO:0000256" key="1">
    <source>
        <dbReference type="ARBA" id="ARBA00004245"/>
    </source>
</evidence>
<evidence type="ECO:0000256" key="8">
    <source>
        <dbReference type="ARBA" id="ARBA00049360"/>
    </source>
</evidence>
<dbReference type="VEuPathDB" id="CryptoDB:Cvel_13200"/>
<dbReference type="GO" id="GO:0005856">
    <property type="term" value="C:cytoskeleton"/>
    <property type="evidence" value="ECO:0007669"/>
    <property type="project" value="UniProtKB-SubCell"/>
</dbReference>
<evidence type="ECO:0000256" key="2">
    <source>
        <dbReference type="ARBA" id="ARBA00022490"/>
    </source>
</evidence>
<dbReference type="InterPro" id="IPR020902">
    <property type="entry name" value="Actin/actin-like_CS"/>
</dbReference>
<dbReference type="SUPFAM" id="SSF53067">
    <property type="entry name" value="Actin-like ATPase domain"/>
    <property type="match status" value="2"/>
</dbReference>
<keyword evidence="4" id="KW-0378">Hydrolase</keyword>
<keyword evidence="5" id="KW-0067">ATP-binding</keyword>
<dbReference type="InterPro" id="IPR004001">
    <property type="entry name" value="Actin_CS"/>
</dbReference>
<name>A0A0G4ICP1_9ALVE</name>
<dbReference type="FunFam" id="3.30.420.40:FF:000502">
    <property type="entry name" value="Actin-Related Proteins"/>
    <property type="match status" value="1"/>
</dbReference>
<comment type="similarity">
    <text evidence="7">Belongs to the actin family. ARP1 subfamily.</text>
</comment>
<evidence type="ECO:0000256" key="4">
    <source>
        <dbReference type="ARBA" id="ARBA00022801"/>
    </source>
</evidence>
<dbReference type="FunFam" id="3.30.420.40:FF:000058">
    <property type="entry name" value="Putative actin-related protein 5"/>
    <property type="match status" value="1"/>
</dbReference>
<dbReference type="CDD" id="cd10216">
    <property type="entry name" value="ASKHA_NBD_Arp1"/>
    <property type="match status" value="1"/>
</dbReference>
<dbReference type="PANTHER" id="PTHR11937">
    <property type="entry name" value="ACTIN"/>
    <property type="match status" value="1"/>
</dbReference>
<keyword evidence="3" id="KW-0547">Nucleotide-binding</keyword>
<evidence type="ECO:0000256" key="7">
    <source>
        <dbReference type="ARBA" id="ARBA00038483"/>
    </source>
</evidence>
<dbReference type="Gene3D" id="3.90.640.10">
    <property type="entry name" value="Actin, Chain A, domain 4"/>
    <property type="match status" value="1"/>
</dbReference>
<dbReference type="EMBL" id="CDMZ01005835">
    <property type="protein sequence ID" value="CEM54980.1"/>
    <property type="molecule type" value="Genomic_DNA"/>
</dbReference>
<dbReference type="AlphaFoldDB" id="A0A0G4ICP1"/>
<dbReference type="PhylomeDB" id="A0A0G4ICP1"/>
<dbReference type="PROSITE" id="PS00432">
    <property type="entry name" value="ACTINS_2"/>
    <property type="match status" value="1"/>
</dbReference>
<reference evidence="9" key="1">
    <citation type="submission" date="2014-11" db="EMBL/GenBank/DDBJ databases">
        <authorList>
            <person name="Otto D Thomas"/>
            <person name="Naeem Raeece"/>
        </authorList>
    </citation>
    <scope>NUCLEOTIDE SEQUENCE</scope>
</reference>
<dbReference type="PROSITE" id="PS01132">
    <property type="entry name" value="ACTINS_ACT_LIKE"/>
    <property type="match status" value="1"/>
</dbReference>
<dbReference type="Gene3D" id="3.30.420.40">
    <property type="match status" value="2"/>
</dbReference>
<dbReference type="InterPro" id="IPR043129">
    <property type="entry name" value="ATPase_NBD"/>
</dbReference>
<organism evidence="9">
    <name type="scientific">Chromera velia CCMP2878</name>
    <dbReference type="NCBI Taxonomy" id="1169474"/>
    <lineage>
        <taxon>Eukaryota</taxon>
        <taxon>Sar</taxon>
        <taxon>Alveolata</taxon>
        <taxon>Colpodellida</taxon>
        <taxon>Chromeraceae</taxon>
        <taxon>Chromera</taxon>
    </lineage>
</organism>
<dbReference type="GO" id="GO:0005524">
    <property type="term" value="F:ATP binding"/>
    <property type="evidence" value="ECO:0007669"/>
    <property type="project" value="UniProtKB-KW"/>
</dbReference>
<comment type="catalytic activity">
    <reaction evidence="8">
        <text>ATP + H2O = ADP + phosphate + H(+)</text>
        <dbReference type="Rhea" id="RHEA:13065"/>
        <dbReference type="ChEBI" id="CHEBI:15377"/>
        <dbReference type="ChEBI" id="CHEBI:15378"/>
        <dbReference type="ChEBI" id="CHEBI:30616"/>
        <dbReference type="ChEBI" id="CHEBI:43474"/>
        <dbReference type="ChEBI" id="CHEBI:456216"/>
    </reaction>
</comment>